<accession>A0A1S3K625</accession>
<dbReference type="OrthoDB" id="10267969at2759"/>
<evidence type="ECO:0000256" key="4">
    <source>
        <dbReference type="ARBA" id="ARBA00022989"/>
    </source>
</evidence>
<dbReference type="FunCoup" id="A0A1S3K625">
    <property type="interactions" value="1034"/>
</dbReference>
<organism evidence="7 8">
    <name type="scientific">Lingula anatina</name>
    <name type="common">Brachiopod</name>
    <name type="synonym">Lingula unguis</name>
    <dbReference type="NCBI Taxonomy" id="7574"/>
    <lineage>
        <taxon>Eukaryota</taxon>
        <taxon>Metazoa</taxon>
        <taxon>Spiralia</taxon>
        <taxon>Lophotrochozoa</taxon>
        <taxon>Brachiopoda</taxon>
        <taxon>Linguliformea</taxon>
        <taxon>Lingulata</taxon>
        <taxon>Lingulida</taxon>
        <taxon>Linguloidea</taxon>
        <taxon>Lingulidae</taxon>
        <taxon>Lingula</taxon>
    </lineage>
</organism>
<sequence length="187" mass="21597">MNGVRSIYNLMFGRHLFLTNTISAGVLLGAGDSIVQTFEGRRIKKKGGEWARDWKRTGRMVTIGLVLQGPASHAWYSFLDRILRGTQFKTIAKKILLDQIFASPFFAFGFLMGMGLLEGQSWDKGVQEFKSKFWTVYMADWTVWPAAQCINFYFLPPKLRVIYVNFVTLGWDVFLSYIKHEFKKDQD</sequence>
<comment type="subcellular location">
    <subcellularLocation>
        <location evidence="1">Membrane</location>
        <topology evidence="1">Multi-pass membrane protein</topology>
    </subcellularLocation>
</comment>
<keyword evidence="4 6" id="KW-1133">Transmembrane helix</keyword>
<keyword evidence="7" id="KW-1185">Reference proteome</keyword>
<dbReference type="GO" id="GO:0016020">
    <property type="term" value="C:membrane"/>
    <property type="evidence" value="ECO:0007669"/>
    <property type="project" value="UniProtKB-SubCell"/>
</dbReference>
<dbReference type="GO" id="GO:0005739">
    <property type="term" value="C:mitochondrion"/>
    <property type="evidence" value="ECO:0007669"/>
    <property type="project" value="TreeGrafter"/>
</dbReference>
<comment type="similarity">
    <text evidence="2 6">Belongs to the peroxisomal membrane protein PXMP2/4 family.</text>
</comment>
<dbReference type="STRING" id="7574.A0A1S3K625"/>
<dbReference type="GeneID" id="106178891"/>
<evidence type="ECO:0000256" key="3">
    <source>
        <dbReference type="ARBA" id="ARBA00022692"/>
    </source>
</evidence>
<dbReference type="AlphaFoldDB" id="A0A1S3K625"/>
<evidence type="ECO:0000313" key="8">
    <source>
        <dbReference type="RefSeq" id="XP_013417706.1"/>
    </source>
</evidence>
<evidence type="ECO:0000256" key="5">
    <source>
        <dbReference type="ARBA" id="ARBA00023136"/>
    </source>
</evidence>
<feature type="transmembrane region" description="Helical" evidence="6">
    <location>
        <begin position="12"/>
        <end position="35"/>
    </location>
</feature>
<dbReference type="InParanoid" id="A0A1S3K625"/>
<feature type="transmembrane region" description="Helical" evidence="6">
    <location>
        <begin position="161"/>
        <end position="178"/>
    </location>
</feature>
<dbReference type="KEGG" id="lak:106178891"/>
<dbReference type="PANTHER" id="PTHR11266">
    <property type="entry name" value="PEROXISOMAL MEMBRANE PROTEIN 2, PXMP2 MPV17"/>
    <property type="match status" value="1"/>
</dbReference>
<evidence type="ECO:0000313" key="7">
    <source>
        <dbReference type="Proteomes" id="UP000085678"/>
    </source>
</evidence>
<dbReference type="GO" id="GO:0061668">
    <property type="term" value="P:mitochondrial ribosome assembly"/>
    <property type="evidence" value="ECO:0007669"/>
    <property type="project" value="TreeGrafter"/>
</dbReference>
<evidence type="ECO:0000256" key="6">
    <source>
        <dbReference type="RuleBase" id="RU363053"/>
    </source>
</evidence>
<keyword evidence="5 6" id="KW-0472">Membrane</keyword>
<feature type="transmembrane region" description="Helical" evidence="6">
    <location>
        <begin position="96"/>
        <end position="117"/>
    </location>
</feature>
<gene>
    <name evidence="8" type="primary">LOC106178891</name>
</gene>
<name>A0A1S3K625_LINAN</name>
<dbReference type="Proteomes" id="UP000085678">
    <property type="component" value="Unplaced"/>
</dbReference>
<feature type="transmembrane region" description="Helical" evidence="6">
    <location>
        <begin position="56"/>
        <end position="76"/>
    </location>
</feature>
<evidence type="ECO:0000256" key="1">
    <source>
        <dbReference type="ARBA" id="ARBA00004141"/>
    </source>
</evidence>
<keyword evidence="3 6" id="KW-0812">Transmembrane</keyword>
<dbReference type="PANTHER" id="PTHR11266:SF8">
    <property type="entry name" value="MPV17-LIKE PROTEIN 2"/>
    <property type="match status" value="1"/>
</dbReference>
<dbReference type="RefSeq" id="XP_013417706.1">
    <property type="nucleotide sequence ID" value="XM_013562252.2"/>
</dbReference>
<protein>
    <submittedName>
        <fullName evidence="8">Mpv17-like protein 2 isoform X1</fullName>
    </submittedName>
</protein>
<proteinExistence type="inferred from homology"/>
<dbReference type="InterPro" id="IPR007248">
    <property type="entry name" value="Mpv17_PMP22"/>
</dbReference>
<reference evidence="8" key="1">
    <citation type="submission" date="2025-08" db="UniProtKB">
        <authorList>
            <consortium name="RefSeq"/>
        </authorList>
    </citation>
    <scope>IDENTIFICATION</scope>
    <source>
        <tissue evidence="8">Gonads</tissue>
    </source>
</reference>
<dbReference type="Pfam" id="PF04117">
    <property type="entry name" value="Mpv17_PMP22"/>
    <property type="match status" value="1"/>
</dbReference>
<evidence type="ECO:0000256" key="2">
    <source>
        <dbReference type="ARBA" id="ARBA00006824"/>
    </source>
</evidence>